<dbReference type="AlphaFoldDB" id="A0AB39TVK3"/>
<dbReference type="PANTHER" id="PTHR30349">
    <property type="entry name" value="PHAGE INTEGRASE-RELATED"/>
    <property type="match status" value="1"/>
</dbReference>
<dbReference type="EMBL" id="CP163445">
    <property type="protein sequence ID" value="XDQ83214.1"/>
    <property type="molecule type" value="Genomic_DNA"/>
</dbReference>
<sequence>MTATTPATSEDSADAADWIWPLDLARYDRRALLTHAESKALGALGIEQVRRLGLTPAVAPRRLVEPLAHARDCLRWAPGTGHQRRFARDAAGLVLVRCGELGRSYWGWSDQDWADLIDRSGADFRRRWGGQIGPNARPFVIAYAYLLGGFTAFEQVGRFQRPTLAHRVFGESAVDAAVGKVLAVLGDWGYQRRPSRLTSAVCQILLLNRSTRLEDLSTPALDAIRASAAMQESEWASDLHGIHRAVAALGHADPPPRPRHSPGPTAIEGTAGNWANWVERWHATSTLTPGVRSSYRSVLAKIGRWLAAEHPEVTGPELWTRQTCASWVAAVDRMTVGDYSQWTAGMQSQGRIGKPLTPQAKSGYLKVPRAFFRDLHEWEWVPQRFNPAHALRTPRSVQALMGPDPRVIADDIWAKLLWAGLNVESGDLPTADGRTYPTELIRAITLTWLFAGQRSDEVARLRVGCIRWQHDGMPIPGDSGEVLARDAVCLLDVPTHKTGTAFTKPVDPLLGQAIEAWQAVRPDQPAFLDPKTNERVDFLFAFRARRVSKHYINGTIIPMLCRKAGVPTADVRGNITSHRARSTIASQLYNAKEPMTLFELQEWLGHRTPEATAHYAKITPNTLARAYKDAGYFARNVRTVEVLVDRDAVASGAAANGDPWQYYDLGHGWCTYTFFEQCQHRMACARCDFYTPKASSKGQLLEAKENLQKMLAAIPLTDDERAAVDDGQAALDQLLERLTDVPTPAGPTPRQIGAPATATLLPIVDVTTRPRQCSPGSP</sequence>
<dbReference type="PROSITE" id="PS51898">
    <property type="entry name" value="TYR_RECOMBINASE"/>
    <property type="match status" value="1"/>
</dbReference>
<dbReference type="GO" id="GO:0003677">
    <property type="term" value="F:DNA binding"/>
    <property type="evidence" value="ECO:0007669"/>
    <property type="project" value="InterPro"/>
</dbReference>
<dbReference type="InterPro" id="IPR002104">
    <property type="entry name" value="Integrase_catalytic"/>
</dbReference>
<dbReference type="InterPro" id="IPR050090">
    <property type="entry name" value="Tyrosine_recombinase_XerCD"/>
</dbReference>
<dbReference type="Gene3D" id="1.10.443.10">
    <property type="entry name" value="Intergrase catalytic core"/>
    <property type="match status" value="1"/>
</dbReference>
<gene>
    <name evidence="3" type="ORF">AB2U05_34265</name>
</gene>
<accession>A0AB39TVK3</accession>
<evidence type="ECO:0000313" key="3">
    <source>
        <dbReference type="EMBL" id="XDQ83214.1"/>
    </source>
</evidence>
<dbReference type="PANTHER" id="PTHR30349:SF90">
    <property type="entry name" value="TYROSINE RECOMBINASE XERD"/>
    <property type="match status" value="1"/>
</dbReference>
<dbReference type="RefSeq" id="WP_369185387.1">
    <property type="nucleotide sequence ID" value="NZ_CP163445.1"/>
</dbReference>
<protein>
    <submittedName>
        <fullName evidence="3">Tyrosine-type recombinase/integrase</fullName>
    </submittedName>
</protein>
<dbReference type="Pfam" id="PF00589">
    <property type="entry name" value="Phage_integrase"/>
    <property type="match status" value="1"/>
</dbReference>
<evidence type="ECO:0000259" key="2">
    <source>
        <dbReference type="PROSITE" id="PS51898"/>
    </source>
</evidence>
<evidence type="ECO:0000256" key="1">
    <source>
        <dbReference type="ARBA" id="ARBA00023172"/>
    </source>
</evidence>
<dbReference type="GO" id="GO:0006310">
    <property type="term" value="P:DNA recombination"/>
    <property type="evidence" value="ECO:0007669"/>
    <property type="project" value="UniProtKB-KW"/>
</dbReference>
<dbReference type="SUPFAM" id="SSF56349">
    <property type="entry name" value="DNA breaking-rejoining enzymes"/>
    <property type="match status" value="1"/>
</dbReference>
<dbReference type="GO" id="GO:0015074">
    <property type="term" value="P:DNA integration"/>
    <property type="evidence" value="ECO:0007669"/>
    <property type="project" value="InterPro"/>
</dbReference>
<name>A0AB39TVK3_9ACTN</name>
<dbReference type="InterPro" id="IPR013762">
    <property type="entry name" value="Integrase-like_cat_sf"/>
</dbReference>
<keyword evidence="1" id="KW-0233">DNA recombination</keyword>
<feature type="domain" description="Tyr recombinase" evidence="2">
    <location>
        <begin position="403"/>
        <end position="628"/>
    </location>
</feature>
<organism evidence="3">
    <name type="scientific">Streptomyces sp. Y1</name>
    <dbReference type="NCBI Taxonomy" id="3238634"/>
    <lineage>
        <taxon>Bacteria</taxon>
        <taxon>Bacillati</taxon>
        <taxon>Actinomycetota</taxon>
        <taxon>Actinomycetes</taxon>
        <taxon>Kitasatosporales</taxon>
        <taxon>Streptomycetaceae</taxon>
        <taxon>Streptomyces</taxon>
    </lineage>
</organism>
<dbReference type="InterPro" id="IPR011010">
    <property type="entry name" value="DNA_brk_join_enz"/>
</dbReference>
<reference evidence="3" key="1">
    <citation type="submission" date="2024-07" db="EMBL/GenBank/DDBJ databases">
        <authorList>
            <person name="Yu S.T."/>
        </authorList>
    </citation>
    <scope>NUCLEOTIDE SEQUENCE</scope>
    <source>
        <strain evidence="3">Y1</strain>
    </source>
</reference>
<proteinExistence type="predicted"/>